<protein>
    <recommendedName>
        <fullName evidence="5">Protein-arginine kinase</fullName>
        <ecNumber evidence="5">2.7.14.1</ecNumber>
    </recommendedName>
</protein>
<dbReference type="PANTHER" id="PTHR11547:SF38">
    <property type="entry name" value="ARGININE KINASE 1-RELATED"/>
    <property type="match status" value="1"/>
</dbReference>
<feature type="short sequence motif" description="RDXXRA motif of the pArg binding pocket involved in allosteric regulation" evidence="5">
    <location>
        <begin position="336"/>
        <end position="341"/>
    </location>
</feature>
<dbReference type="GO" id="GO:0005524">
    <property type="term" value="F:ATP binding"/>
    <property type="evidence" value="ECO:0007669"/>
    <property type="project" value="UniProtKB-UniRule"/>
</dbReference>
<keyword evidence="3 5" id="KW-0418">Kinase</keyword>
<keyword evidence="2 5" id="KW-0547">Nucleotide-binding</keyword>
<comment type="catalytic activity">
    <reaction evidence="5">
        <text>L-arginyl-[protein] + ATP = N(omega)-phospho-L-arginyl-[protein] + ADP + H(+)</text>
        <dbReference type="Rhea" id="RHEA:43384"/>
        <dbReference type="Rhea" id="RHEA-COMP:10532"/>
        <dbReference type="Rhea" id="RHEA-COMP:10533"/>
        <dbReference type="ChEBI" id="CHEBI:15378"/>
        <dbReference type="ChEBI" id="CHEBI:29965"/>
        <dbReference type="ChEBI" id="CHEBI:30616"/>
        <dbReference type="ChEBI" id="CHEBI:83226"/>
        <dbReference type="ChEBI" id="CHEBI:456216"/>
        <dbReference type="EC" id="2.7.14.1"/>
    </reaction>
</comment>
<comment type="activity regulation">
    <text evidence="5">Appears to be allosterically activated by the binding of pArg-containing polypeptides to the pArg-binding pocket localized in the C-terminal domain of McsB.</text>
</comment>
<keyword evidence="10" id="KW-1185">Reference proteome</keyword>
<evidence type="ECO:0000313" key="10">
    <source>
        <dbReference type="Proteomes" id="UP001304300"/>
    </source>
</evidence>
<evidence type="ECO:0000259" key="8">
    <source>
        <dbReference type="PROSITE" id="PS51510"/>
    </source>
</evidence>
<keyword evidence="1 5" id="KW-0808">Transferase</keyword>
<evidence type="ECO:0000256" key="5">
    <source>
        <dbReference type="HAMAP-Rule" id="MF_00602"/>
    </source>
</evidence>
<dbReference type="InterPro" id="IPR014746">
    <property type="entry name" value="Gln_synth/guanido_kin_cat_dom"/>
</dbReference>
<feature type="domain" description="Phosphagen kinase C-terminal" evidence="8">
    <location>
        <begin position="23"/>
        <end position="252"/>
    </location>
</feature>
<evidence type="ECO:0000256" key="6">
    <source>
        <dbReference type="PROSITE-ProRule" id="PRU00843"/>
    </source>
</evidence>
<feature type="binding site" evidence="5 6">
    <location>
        <begin position="205"/>
        <end position="210"/>
    </location>
    <ligand>
        <name>ATP</name>
        <dbReference type="ChEBI" id="CHEBI:30616"/>
    </ligand>
</feature>
<keyword evidence="4 5" id="KW-0067">ATP-binding</keyword>
<evidence type="ECO:0000256" key="2">
    <source>
        <dbReference type="ARBA" id="ARBA00022741"/>
    </source>
</evidence>
<feature type="binding site" evidence="5 6">
    <location>
        <position position="89"/>
    </location>
    <ligand>
        <name>ATP</name>
        <dbReference type="ChEBI" id="CHEBI:30616"/>
    </ligand>
</feature>
<evidence type="ECO:0000256" key="1">
    <source>
        <dbReference type="ARBA" id="ARBA00022679"/>
    </source>
</evidence>
<dbReference type="PANTHER" id="PTHR11547">
    <property type="entry name" value="ARGININE OR CREATINE KINASE"/>
    <property type="match status" value="1"/>
</dbReference>
<dbReference type="KEGG" id="puo:RZN69_04010"/>
<comment type="similarity">
    <text evidence="5 6 7">Belongs to the ATP:guanido phosphotransferase family.</text>
</comment>
<evidence type="ECO:0000256" key="4">
    <source>
        <dbReference type="ARBA" id="ARBA00022840"/>
    </source>
</evidence>
<organism evidence="9 10">
    <name type="scientific">Rubellicoccus peritrichatus</name>
    <dbReference type="NCBI Taxonomy" id="3080537"/>
    <lineage>
        <taxon>Bacteria</taxon>
        <taxon>Pseudomonadati</taxon>
        <taxon>Verrucomicrobiota</taxon>
        <taxon>Opitutia</taxon>
        <taxon>Puniceicoccales</taxon>
        <taxon>Cerasicoccaceae</taxon>
        <taxon>Rubellicoccus</taxon>
    </lineage>
</organism>
<evidence type="ECO:0000256" key="3">
    <source>
        <dbReference type="ARBA" id="ARBA00022777"/>
    </source>
</evidence>
<dbReference type="GO" id="GO:0005615">
    <property type="term" value="C:extracellular space"/>
    <property type="evidence" value="ECO:0007669"/>
    <property type="project" value="TreeGrafter"/>
</dbReference>
<dbReference type="AlphaFoldDB" id="A0AAQ3QUC2"/>
<proteinExistence type="inferred from homology"/>
<dbReference type="InterPro" id="IPR023660">
    <property type="entry name" value="Arg_Kinase"/>
</dbReference>
<name>A0AAQ3QUC2_9BACT</name>
<dbReference type="GO" id="GO:0046314">
    <property type="term" value="P:phosphocreatine biosynthetic process"/>
    <property type="evidence" value="ECO:0007669"/>
    <property type="project" value="InterPro"/>
</dbReference>
<dbReference type="NCBIfam" id="NF002194">
    <property type="entry name" value="PRK01059.1-4"/>
    <property type="match status" value="1"/>
</dbReference>
<evidence type="ECO:0000256" key="7">
    <source>
        <dbReference type="RuleBase" id="RU000505"/>
    </source>
</evidence>
<sequence>MQIRPILEAETELTDRSHAPESVVLSTRVRLARNIDETPFPSRANKSQRREILARCQDAIAGLKMMQKGSVLEMQNLSDPEKQVLVERHLISRELSNDKGESGVIVSRDQSCAIMINEEDHLRIQVLRAGYNFKGAWKVIDRIDTGLEDKLDFAFSPEWGFLTACPTNLGTALRASVMLHLPGLVMASQMEKVVRAVNQMGIAVRGLYGEGTDASGSIFQISNQQTLGESEQDIIKRLTGVLDTVIEQEQNARQKLLENAAPKVLDKIGRAFGALQNGHLLSSAEAMNLLSLIRLGVDFGLLPENERRSVDKFFMTTQPGHIQIISQGDLENSDQRDVERARVLREHFRGLAPLDFDTLEKT</sequence>
<gene>
    <name evidence="5" type="primary">mcsB</name>
    <name evidence="9" type="ORF">RZN69_04010</name>
</gene>
<dbReference type="GO" id="GO:0004111">
    <property type="term" value="F:creatine kinase activity"/>
    <property type="evidence" value="ECO:0007669"/>
    <property type="project" value="InterPro"/>
</dbReference>
<dbReference type="Pfam" id="PF00217">
    <property type="entry name" value="ATP-gua_Ptrans"/>
    <property type="match status" value="1"/>
</dbReference>
<dbReference type="InterPro" id="IPR022415">
    <property type="entry name" value="ATP-guanido_PTrfase_AS"/>
</dbReference>
<feature type="binding site" evidence="5 6">
    <location>
        <position position="123"/>
    </location>
    <ligand>
        <name>ATP</name>
        <dbReference type="ChEBI" id="CHEBI:30616"/>
    </ligand>
</feature>
<dbReference type="Gene3D" id="3.30.590.10">
    <property type="entry name" value="Glutamine synthetase/guanido kinase, catalytic domain"/>
    <property type="match status" value="1"/>
</dbReference>
<comment type="function">
    <text evidence="5">Catalyzes the specific phosphorylation of arginine residues in proteins.</text>
</comment>
<dbReference type="InterPro" id="IPR022414">
    <property type="entry name" value="ATP-guanido_PTrfase_cat"/>
</dbReference>
<keyword evidence="5" id="KW-0021">Allosteric enzyme</keyword>
<dbReference type="InterPro" id="IPR000749">
    <property type="entry name" value="ATP-guanido_PTrfase"/>
</dbReference>
<dbReference type="Proteomes" id="UP001304300">
    <property type="component" value="Chromosome"/>
</dbReference>
<dbReference type="GO" id="GO:1990424">
    <property type="term" value="F:protein arginine kinase activity"/>
    <property type="evidence" value="ECO:0007669"/>
    <property type="project" value="UniProtKB-EC"/>
</dbReference>
<accession>A0AAQ3QUC2</accession>
<dbReference type="EC" id="2.7.14.1" evidence="5"/>
<evidence type="ECO:0000313" key="9">
    <source>
        <dbReference type="EMBL" id="WOO42241.1"/>
    </source>
</evidence>
<dbReference type="HAMAP" id="MF_00602">
    <property type="entry name" value="Prot_Arg_kinase"/>
    <property type="match status" value="1"/>
</dbReference>
<dbReference type="PROSITE" id="PS00112">
    <property type="entry name" value="PHOSPHAGEN_KINASE"/>
    <property type="match status" value="1"/>
</dbReference>
<feature type="binding site" evidence="5 6">
    <location>
        <begin position="26"/>
        <end position="30"/>
    </location>
    <ligand>
        <name>ATP</name>
        <dbReference type="ChEBI" id="CHEBI:30616"/>
    </ligand>
</feature>
<dbReference type="EMBL" id="CP136920">
    <property type="protein sequence ID" value="WOO42241.1"/>
    <property type="molecule type" value="Genomic_DNA"/>
</dbReference>
<feature type="binding site" evidence="5 6">
    <location>
        <begin position="174"/>
        <end position="178"/>
    </location>
    <ligand>
        <name>ATP</name>
        <dbReference type="ChEBI" id="CHEBI:30616"/>
    </ligand>
</feature>
<dbReference type="CDD" id="cd07930">
    <property type="entry name" value="bacterial_phosphagen_kinase"/>
    <property type="match status" value="1"/>
</dbReference>
<dbReference type="SUPFAM" id="SSF55931">
    <property type="entry name" value="Glutamine synthetase/guanido kinase"/>
    <property type="match status" value="1"/>
</dbReference>
<reference evidence="9 10" key="1">
    <citation type="submission" date="2023-10" db="EMBL/GenBank/DDBJ databases">
        <title>Rubellicoccus peritrichatus gen. nov., sp. nov., isolated from an algae of coral reef tank.</title>
        <authorList>
            <person name="Luo J."/>
        </authorList>
    </citation>
    <scope>NUCLEOTIDE SEQUENCE [LARGE SCALE GENOMIC DNA]</scope>
    <source>
        <strain evidence="9 10">CR14</strain>
    </source>
</reference>
<dbReference type="RefSeq" id="WP_317834746.1">
    <property type="nucleotide sequence ID" value="NZ_CP136920.1"/>
</dbReference>
<dbReference type="PROSITE" id="PS51510">
    <property type="entry name" value="PHOSPHAGEN_KINASE_C"/>
    <property type="match status" value="1"/>
</dbReference>